<evidence type="ECO:0000313" key="5">
    <source>
        <dbReference type="EMBL" id="GMA21179.1"/>
    </source>
</evidence>
<dbReference type="Gene3D" id="1.10.10.10">
    <property type="entry name" value="Winged helix-like DNA-binding domain superfamily/Winged helix DNA-binding domain"/>
    <property type="match status" value="1"/>
</dbReference>
<evidence type="ECO:0000313" key="6">
    <source>
        <dbReference type="Proteomes" id="UP001157109"/>
    </source>
</evidence>
<evidence type="ECO:0000259" key="4">
    <source>
        <dbReference type="PROSITE" id="PS50995"/>
    </source>
</evidence>
<evidence type="ECO:0000256" key="3">
    <source>
        <dbReference type="ARBA" id="ARBA00023163"/>
    </source>
</evidence>
<dbReference type="PROSITE" id="PS50995">
    <property type="entry name" value="HTH_MARR_2"/>
    <property type="match status" value="1"/>
</dbReference>
<dbReference type="InterPro" id="IPR039422">
    <property type="entry name" value="MarR/SlyA-like"/>
</dbReference>
<name>A0ABQ6HU00_9MICO</name>
<proteinExistence type="predicted"/>
<dbReference type="InterPro" id="IPR036390">
    <property type="entry name" value="WH_DNA-bd_sf"/>
</dbReference>
<dbReference type="PANTHER" id="PTHR33164:SF57">
    <property type="entry name" value="MARR-FAMILY TRANSCRIPTIONAL REGULATOR"/>
    <property type="match status" value="1"/>
</dbReference>
<protein>
    <recommendedName>
        <fullName evidence="4">HTH marR-type domain-containing protein</fullName>
    </recommendedName>
</protein>
<dbReference type="EMBL" id="BSUJ01000001">
    <property type="protein sequence ID" value="GMA21179.1"/>
    <property type="molecule type" value="Genomic_DNA"/>
</dbReference>
<dbReference type="PROSITE" id="PS01117">
    <property type="entry name" value="HTH_MARR_1"/>
    <property type="match status" value="1"/>
</dbReference>
<dbReference type="InterPro" id="IPR023187">
    <property type="entry name" value="Tscrpt_reg_MarR-type_CS"/>
</dbReference>
<dbReference type="Proteomes" id="UP001157109">
    <property type="component" value="Unassembled WGS sequence"/>
</dbReference>
<dbReference type="CDD" id="cd00090">
    <property type="entry name" value="HTH_ARSR"/>
    <property type="match status" value="1"/>
</dbReference>
<dbReference type="Pfam" id="PF12802">
    <property type="entry name" value="MarR_2"/>
    <property type="match status" value="1"/>
</dbReference>
<keyword evidence="3" id="KW-0804">Transcription</keyword>
<feature type="domain" description="HTH marR-type" evidence="4">
    <location>
        <begin position="14"/>
        <end position="146"/>
    </location>
</feature>
<dbReference type="InterPro" id="IPR000835">
    <property type="entry name" value="HTH_MarR-typ"/>
</dbReference>
<comment type="caution">
    <text evidence="5">The sequence shown here is derived from an EMBL/GenBank/DDBJ whole genome shotgun (WGS) entry which is preliminary data.</text>
</comment>
<sequence>MNDTTSRKVPVQLAGELSDQLMGTFKVMASLRDHAPRLVPGADPVAYPVLFRLTGGPSRVSDLADCLHADVSTVSRHCTALAKVGLVEKVPDPVDRRAQVVTLTPTGEDLVHQLHVQRKEWFDTILHDWESADIEAFQGYLARFAKDVERYRDAAHG</sequence>
<dbReference type="SUPFAM" id="SSF46785">
    <property type="entry name" value="Winged helix' DNA-binding domain"/>
    <property type="match status" value="1"/>
</dbReference>
<dbReference type="SMART" id="SM00347">
    <property type="entry name" value="HTH_MARR"/>
    <property type="match status" value="1"/>
</dbReference>
<accession>A0ABQ6HU00</accession>
<keyword evidence="1" id="KW-0805">Transcription regulation</keyword>
<dbReference type="InterPro" id="IPR036388">
    <property type="entry name" value="WH-like_DNA-bd_sf"/>
</dbReference>
<dbReference type="RefSeq" id="WP_241441468.1">
    <property type="nucleotide sequence ID" value="NZ_BSUJ01000001.1"/>
</dbReference>
<dbReference type="InterPro" id="IPR011991">
    <property type="entry name" value="ArsR-like_HTH"/>
</dbReference>
<evidence type="ECO:0000256" key="2">
    <source>
        <dbReference type="ARBA" id="ARBA00023125"/>
    </source>
</evidence>
<keyword evidence="6" id="KW-1185">Reference proteome</keyword>
<reference evidence="6" key="1">
    <citation type="journal article" date="2019" name="Int. J. Syst. Evol. Microbiol.">
        <title>The Global Catalogue of Microorganisms (GCM) 10K type strain sequencing project: providing services to taxonomists for standard genome sequencing and annotation.</title>
        <authorList>
            <consortium name="The Broad Institute Genomics Platform"/>
            <consortium name="The Broad Institute Genome Sequencing Center for Infectious Disease"/>
            <person name="Wu L."/>
            <person name="Ma J."/>
        </authorList>
    </citation>
    <scope>NUCLEOTIDE SEQUENCE [LARGE SCALE GENOMIC DNA]</scope>
    <source>
        <strain evidence="6">NBRC 105830</strain>
    </source>
</reference>
<gene>
    <name evidence="5" type="ORF">GCM10025862_32000</name>
</gene>
<organism evidence="5 6">
    <name type="scientific">Arsenicicoccus piscis</name>
    <dbReference type="NCBI Taxonomy" id="673954"/>
    <lineage>
        <taxon>Bacteria</taxon>
        <taxon>Bacillati</taxon>
        <taxon>Actinomycetota</taxon>
        <taxon>Actinomycetes</taxon>
        <taxon>Micrococcales</taxon>
        <taxon>Intrasporangiaceae</taxon>
        <taxon>Arsenicicoccus</taxon>
    </lineage>
</organism>
<evidence type="ECO:0000256" key="1">
    <source>
        <dbReference type="ARBA" id="ARBA00023015"/>
    </source>
</evidence>
<keyword evidence="2" id="KW-0238">DNA-binding</keyword>
<dbReference type="PANTHER" id="PTHR33164">
    <property type="entry name" value="TRANSCRIPTIONAL REGULATOR, MARR FAMILY"/>
    <property type="match status" value="1"/>
</dbReference>